<reference evidence="2" key="1">
    <citation type="journal article" date="2014" name="Int. J. Syst. Evol. Microbiol.">
        <title>Complete genome sequence of Corynebacterium casei LMG S-19264T (=DSM 44701T), isolated from a smear-ripened cheese.</title>
        <authorList>
            <consortium name="US DOE Joint Genome Institute (JGI-PGF)"/>
            <person name="Walter F."/>
            <person name="Albersmeier A."/>
            <person name="Kalinowski J."/>
            <person name="Ruckert C."/>
        </authorList>
    </citation>
    <scope>NUCLEOTIDE SEQUENCE</scope>
    <source>
        <strain evidence="2">JCM 4518</strain>
    </source>
</reference>
<keyword evidence="3" id="KW-1185">Reference proteome</keyword>
<reference evidence="2" key="2">
    <citation type="submission" date="2020-09" db="EMBL/GenBank/DDBJ databases">
        <authorList>
            <person name="Sun Q."/>
            <person name="Ohkuma M."/>
        </authorList>
    </citation>
    <scope>NUCLEOTIDE SEQUENCE</scope>
    <source>
        <strain evidence="2">JCM 4518</strain>
    </source>
</reference>
<proteinExistence type="predicted"/>
<feature type="region of interest" description="Disordered" evidence="1">
    <location>
        <begin position="44"/>
        <end position="83"/>
    </location>
</feature>
<evidence type="ECO:0000313" key="2">
    <source>
        <dbReference type="EMBL" id="GHA70427.1"/>
    </source>
</evidence>
<dbReference type="AlphaFoldDB" id="A0A918SW44"/>
<protein>
    <submittedName>
        <fullName evidence="2">Uncharacterized protein</fullName>
    </submittedName>
</protein>
<dbReference type="Proteomes" id="UP000644020">
    <property type="component" value="Unassembled WGS sequence"/>
</dbReference>
<gene>
    <name evidence="2" type="ORF">GCM10010305_11000</name>
</gene>
<name>A0A918SW44_9ACTN</name>
<evidence type="ECO:0000313" key="3">
    <source>
        <dbReference type="Proteomes" id="UP000644020"/>
    </source>
</evidence>
<organism evidence="2 3">
    <name type="scientific">Streptomyces termitum</name>
    <dbReference type="NCBI Taxonomy" id="67368"/>
    <lineage>
        <taxon>Bacteria</taxon>
        <taxon>Bacillati</taxon>
        <taxon>Actinomycetota</taxon>
        <taxon>Actinomycetes</taxon>
        <taxon>Kitasatosporales</taxon>
        <taxon>Streptomycetaceae</taxon>
        <taxon>Streptomyces</taxon>
    </lineage>
</organism>
<comment type="caution">
    <text evidence="2">The sequence shown here is derived from an EMBL/GenBank/DDBJ whole genome shotgun (WGS) entry which is preliminary data.</text>
</comment>
<feature type="compositionally biased region" description="Low complexity" evidence="1">
    <location>
        <begin position="44"/>
        <end position="53"/>
    </location>
</feature>
<sequence>MEAGRVHRPGLGAEAEAEPVVAVVRAGRGGEDVLDGAADVGEVGGAEAADVGQEAGGGEAVPERDGGACGGGGAPCSSEAENVGAGAQSAMTALPWNIGMQT</sequence>
<dbReference type="EMBL" id="BMUL01000002">
    <property type="protein sequence ID" value="GHA70427.1"/>
    <property type="molecule type" value="Genomic_DNA"/>
</dbReference>
<evidence type="ECO:0000256" key="1">
    <source>
        <dbReference type="SAM" id="MobiDB-lite"/>
    </source>
</evidence>
<accession>A0A918SW44</accession>